<dbReference type="PANTHER" id="PTHR32071:SF81">
    <property type="entry name" value="PROPIONATE CATABOLISM OPERON REGULATORY PROTEIN"/>
    <property type="match status" value="1"/>
</dbReference>
<dbReference type="InterPro" id="IPR003018">
    <property type="entry name" value="GAF"/>
</dbReference>
<dbReference type="PROSITE" id="PS50045">
    <property type="entry name" value="SIGMA54_INTERACT_4"/>
    <property type="match status" value="1"/>
</dbReference>
<reference evidence="7 8" key="1">
    <citation type="submission" date="2016-10" db="EMBL/GenBank/DDBJ databases">
        <authorList>
            <person name="de Groot N.N."/>
        </authorList>
    </citation>
    <scope>NUCLEOTIDE SEQUENCE [LARGE SCALE GENOMIC DNA]</scope>
    <source>
        <strain evidence="7 8">DSM 44778</strain>
    </source>
</reference>
<dbReference type="InterPro" id="IPR035965">
    <property type="entry name" value="PAS-like_dom_sf"/>
</dbReference>
<dbReference type="CDD" id="cd00009">
    <property type="entry name" value="AAA"/>
    <property type="match status" value="1"/>
</dbReference>
<dbReference type="InterPro" id="IPR058031">
    <property type="entry name" value="AAA_lid_NorR"/>
</dbReference>
<dbReference type="Gene3D" id="3.30.450.40">
    <property type="match status" value="1"/>
</dbReference>
<dbReference type="InterPro" id="IPR025662">
    <property type="entry name" value="Sigma_54_int_dom_ATP-bd_1"/>
</dbReference>
<sequence>MPVLHESTENNAIIHTSWERSKTFGVDPDKINNELLTEGELRDRTNQFHDFFRTSTKILDRLYSQLKRTSFMILISDVDGYIIRSWGDFPFIEKAKKVWLDVGANWHERIKGTNAIGTALVEKKPVSVIGKQHYCRENHFLTCYASPLYSPKGELLGVLDISGDARNHQVHTLGMVIAAAQACQAHLLLESTQQELTFALQETETVFKGINQPLISVDESGIITRINQAAANLLEQPLERCIGQPLDRWFKESEEILSTCGPALKKITLKPNLKGKKRTWVAQTIQDKRRKKFRVVISTERSRDPFKPKKAENTDQLVYDCPKVKQVLEIVSAVAKTEASILIQGETGSGKEGIARRIHQESGREGPLITVNCAAIPEQLIESELFGYEQGAFTGARKDGQIGKFEAAHGGTLFLDEIGELPLSSQAVLLRVLEEKVVTRIGSLESKPVDVRIVAATNRPLAQEVQKKRFRADLYYRLCEFEISLPPLRERSDLLTLVDFFLKQVAQEIGINQFTLDHLAKDKIQLYHWPGNIRELRQVLRQAAYKTYFVHRSTVISAEELIFPQDRSTNLLLQSKEEEAVKQAIQSAKGNLSKAARMLGISRTTLYKKIAQYPQVKEVLEKIKNM</sequence>
<keyword evidence="2" id="KW-0067">ATP-binding</keyword>
<dbReference type="SUPFAM" id="SSF55785">
    <property type="entry name" value="PYP-like sensor domain (PAS domain)"/>
    <property type="match status" value="1"/>
</dbReference>
<evidence type="ECO:0000256" key="5">
    <source>
        <dbReference type="ARBA" id="ARBA00023163"/>
    </source>
</evidence>
<dbReference type="GO" id="GO:0043565">
    <property type="term" value="F:sequence-specific DNA binding"/>
    <property type="evidence" value="ECO:0007669"/>
    <property type="project" value="InterPro"/>
</dbReference>
<evidence type="ECO:0000313" key="7">
    <source>
        <dbReference type="EMBL" id="SFJ56061.1"/>
    </source>
</evidence>
<dbReference type="InterPro" id="IPR025943">
    <property type="entry name" value="Sigma_54_int_dom_ATP-bd_2"/>
</dbReference>
<dbReference type="InterPro" id="IPR000014">
    <property type="entry name" value="PAS"/>
</dbReference>
<evidence type="ECO:0000313" key="8">
    <source>
        <dbReference type="Proteomes" id="UP000199545"/>
    </source>
</evidence>
<dbReference type="GO" id="GO:0006355">
    <property type="term" value="P:regulation of DNA-templated transcription"/>
    <property type="evidence" value="ECO:0007669"/>
    <property type="project" value="InterPro"/>
</dbReference>
<organism evidence="7 8">
    <name type="scientific">Thermoflavimicrobium dichotomicum</name>
    <dbReference type="NCBI Taxonomy" id="46223"/>
    <lineage>
        <taxon>Bacteria</taxon>
        <taxon>Bacillati</taxon>
        <taxon>Bacillota</taxon>
        <taxon>Bacilli</taxon>
        <taxon>Bacillales</taxon>
        <taxon>Thermoactinomycetaceae</taxon>
        <taxon>Thermoflavimicrobium</taxon>
    </lineage>
</organism>
<dbReference type="STRING" id="46223.SAMN05421852_112110"/>
<evidence type="ECO:0000256" key="2">
    <source>
        <dbReference type="ARBA" id="ARBA00022840"/>
    </source>
</evidence>
<proteinExistence type="predicted"/>
<dbReference type="SUPFAM" id="SSF52540">
    <property type="entry name" value="P-loop containing nucleoside triphosphate hydrolases"/>
    <property type="match status" value="1"/>
</dbReference>
<dbReference type="AlphaFoldDB" id="A0A1I3SET7"/>
<dbReference type="Pfam" id="PF02954">
    <property type="entry name" value="HTH_8"/>
    <property type="match status" value="1"/>
</dbReference>
<dbReference type="PANTHER" id="PTHR32071">
    <property type="entry name" value="TRANSCRIPTIONAL REGULATORY PROTEIN"/>
    <property type="match status" value="1"/>
</dbReference>
<dbReference type="InterPro" id="IPR003593">
    <property type="entry name" value="AAA+_ATPase"/>
</dbReference>
<dbReference type="SUPFAM" id="SSF46689">
    <property type="entry name" value="Homeodomain-like"/>
    <property type="match status" value="1"/>
</dbReference>
<evidence type="ECO:0000259" key="6">
    <source>
        <dbReference type="PROSITE" id="PS50045"/>
    </source>
</evidence>
<dbReference type="InterPro" id="IPR027417">
    <property type="entry name" value="P-loop_NTPase"/>
</dbReference>
<dbReference type="Gene3D" id="1.10.10.60">
    <property type="entry name" value="Homeodomain-like"/>
    <property type="match status" value="1"/>
</dbReference>
<gene>
    <name evidence="7" type="ORF">SAMN05421852_112110</name>
</gene>
<evidence type="ECO:0000256" key="1">
    <source>
        <dbReference type="ARBA" id="ARBA00022741"/>
    </source>
</evidence>
<dbReference type="InterPro" id="IPR029016">
    <property type="entry name" value="GAF-like_dom_sf"/>
</dbReference>
<name>A0A1I3SET7_9BACL</name>
<dbReference type="Gene3D" id="1.10.8.60">
    <property type="match status" value="1"/>
</dbReference>
<dbReference type="OrthoDB" id="9762199at2"/>
<dbReference type="InterPro" id="IPR009057">
    <property type="entry name" value="Homeodomain-like_sf"/>
</dbReference>
<dbReference type="GO" id="GO:0005524">
    <property type="term" value="F:ATP binding"/>
    <property type="evidence" value="ECO:0007669"/>
    <property type="project" value="UniProtKB-KW"/>
</dbReference>
<evidence type="ECO:0000256" key="3">
    <source>
        <dbReference type="ARBA" id="ARBA00023015"/>
    </source>
</evidence>
<dbReference type="PRINTS" id="PR01590">
    <property type="entry name" value="HTHFIS"/>
</dbReference>
<dbReference type="CDD" id="cd00130">
    <property type="entry name" value="PAS"/>
    <property type="match status" value="1"/>
</dbReference>
<dbReference type="Gene3D" id="3.40.50.300">
    <property type="entry name" value="P-loop containing nucleotide triphosphate hydrolases"/>
    <property type="match status" value="1"/>
</dbReference>
<keyword evidence="1" id="KW-0547">Nucleotide-binding</keyword>
<dbReference type="InterPro" id="IPR002197">
    <property type="entry name" value="HTH_Fis"/>
</dbReference>
<dbReference type="Proteomes" id="UP000199545">
    <property type="component" value="Unassembled WGS sequence"/>
</dbReference>
<dbReference type="EMBL" id="FORR01000012">
    <property type="protein sequence ID" value="SFJ56061.1"/>
    <property type="molecule type" value="Genomic_DNA"/>
</dbReference>
<dbReference type="SMART" id="SM00091">
    <property type="entry name" value="PAS"/>
    <property type="match status" value="1"/>
</dbReference>
<evidence type="ECO:0000256" key="4">
    <source>
        <dbReference type="ARBA" id="ARBA00023125"/>
    </source>
</evidence>
<protein>
    <submittedName>
        <fullName evidence="7">Transcriptional regulator of acetoin/glycerol metabolism</fullName>
    </submittedName>
</protein>
<accession>A0A1I3SET7</accession>
<dbReference type="InterPro" id="IPR002078">
    <property type="entry name" value="Sigma_54_int"/>
</dbReference>
<dbReference type="Gene3D" id="3.30.450.20">
    <property type="entry name" value="PAS domain"/>
    <property type="match status" value="1"/>
</dbReference>
<dbReference type="FunFam" id="3.40.50.300:FF:000006">
    <property type="entry name" value="DNA-binding transcriptional regulator NtrC"/>
    <property type="match status" value="1"/>
</dbReference>
<keyword evidence="3" id="KW-0805">Transcription regulation</keyword>
<dbReference type="PROSITE" id="PS00676">
    <property type="entry name" value="SIGMA54_INTERACT_2"/>
    <property type="match status" value="1"/>
</dbReference>
<keyword evidence="4" id="KW-0238">DNA-binding</keyword>
<dbReference type="SMART" id="SM00382">
    <property type="entry name" value="AAA"/>
    <property type="match status" value="1"/>
</dbReference>
<dbReference type="PROSITE" id="PS00675">
    <property type="entry name" value="SIGMA54_INTERACT_1"/>
    <property type="match status" value="1"/>
</dbReference>
<dbReference type="Pfam" id="PF01590">
    <property type="entry name" value="GAF"/>
    <property type="match status" value="1"/>
</dbReference>
<feature type="domain" description="Sigma-54 factor interaction" evidence="6">
    <location>
        <begin position="317"/>
        <end position="545"/>
    </location>
</feature>
<keyword evidence="8" id="KW-1185">Reference proteome</keyword>
<dbReference type="Pfam" id="PF25601">
    <property type="entry name" value="AAA_lid_14"/>
    <property type="match status" value="1"/>
</dbReference>
<keyword evidence="5" id="KW-0804">Transcription</keyword>
<dbReference type="Pfam" id="PF00158">
    <property type="entry name" value="Sigma54_activat"/>
    <property type="match status" value="1"/>
</dbReference>